<dbReference type="Gene3D" id="3.90.70.10">
    <property type="entry name" value="Cysteine proteinases"/>
    <property type="match status" value="1"/>
</dbReference>
<dbReference type="KEGG" id="fox:FOXG_15031"/>
<proteinExistence type="inferred from homology"/>
<dbReference type="InterPro" id="IPR022684">
    <property type="entry name" value="Calpain_cysteine_protease"/>
</dbReference>
<sequence length="555" mass="62480">MKVTCSSPGHLLNFFNTLNHLILLFLSSNNMGDIRFFVPDSASQDSNVLSIDPYALVEALLGQKVNKPASVGSESLQSGYDDLDMKIEARLPREGNMRPDSPPKDVRVGAANPYSLVEALLGRNIDKFSINSAKIISNVLQTDYDELFDMKHCSVLFAGLKLNEKERKAEMLSEKDMKILNERDLMTPDLSGVQQLDDLEKIGLKDLGKTRVKVARMQNGKLHLMLHAHSLGKTVSNHEVTMSINELVSPFRMQKGHWTPPNSSWRDMYDYFFQSVNKRLIGDLTMFEIGEKRETMRYFDDPTQGCASNSWLIAALFSVFWSDPVIINRATRVHYDKNEKKRLAIKFHDKGGDNNGKTETVEVNYEIPINNSNNGPLYCRSSDGADIWPSLYEKSFAKWITGSSSEQPDITQTHCGDPVKAMAQINGRDPHYYRTENHSANDMLGLVRSNCVNFKTINPMTAWTYATGNMYRGSNVVANHAYSILGYTILGDKQYLVLRNPWGVTEPIGLNSYPGLLERLDPNLWHPASLLDHGGLFAMETEAFKHCFAYVGVAK</sequence>
<evidence type="ECO:0000256" key="5">
    <source>
        <dbReference type="PIRSR" id="PIRSR622684-1"/>
    </source>
</evidence>
<dbReference type="AlphaFoldDB" id="A0A0J9W3Q1"/>
<dbReference type="PROSITE" id="PS50203">
    <property type="entry name" value="CALPAIN_CAT"/>
    <property type="match status" value="1"/>
</dbReference>
<comment type="caution">
    <text evidence="6">Lacks conserved residue(s) required for the propagation of feature annotation.</text>
</comment>
<dbReference type="VEuPathDB" id="FungiDB:FOXG_15031"/>
<name>A0A0J9W3Q1_FUSO4</name>
<dbReference type="Proteomes" id="UP000009097">
    <property type="component" value="Unassembled WGS sequence"/>
</dbReference>
<feature type="active site" evidence="5">
    <location>
        <position position="500"/>
    </location>
</feature>
<feature type="domain" description="Calpain catalytic" evidence="7">
    <location>
        <begin position="301"/>
        <end position="555"/>
    </location>
</feature>
<evidence type="ECO:0000256" key="1">
    <source>
        <dbReference type="ARBA" id="ARBA00007623"/>
    </source>
</evidence>
<dbReference type="EMBL" id="DS231722">
    <property type="protein sequence ID" value="KNB17520.1"/>
    <property type="molecule type" value="Genomic_DNA"/>
</dbReference>
<evidence type="ECO:0000256" key="4">
    <source>
        <dbReference type="ARBA" id="ARBA00022807"/>
    </source>
</evidence>
<reference evidence="8" key="1">
    <citation type="submission" date="2007-04" db="EMBL/GenBank/DDBJ databases">
        <authorList>
            <consortium name="The Broad Institute Genome Sequencing Platform"/>
            <person name="Birren B."/>
            <person name="Lander E."/>
            <person name="Galagan J."/>
            <person name="Nusbaum C."/>
            <person name="Devon K."/>
            <person name="Ma L.-J."/>
            <person name="Jaffe D."/>
            <person name="Butler J."/>
            <person name="Alvarez P."/>
            <person name="Gnerre S."/>
            <person name="Grabherr M."/>
            <person name="Kleber M."/>
            <person name="Mauceli E."/>
            <person name="Brockman W."/>
            <person name="MacCallum I.A."/>
            <person name="Young S."/>
            <person name="LaButti K."/>
            <person name="DeCaprio D."/>
            <person name="Crawford M."/>
            <person name="Koehrsen M."/>
            <person name="Engels R."/>
            <person name="Montgomery P."/>
            <person name="Pearson M."/>
            <person name="Howarth C."/>
            <person name="Larson L."/>
            <person name="White J."/>
            <person name="O'Leary S."/>
            <person name="Kodira C."/>
            <person name="Zeng Q."/>
            <person name="Yandava C."/>
            <person name="Alvarado L."/>
            <person name="Kistler C."/>
            <person name="Shim W.-B."/>
            <person name="Kang S."/>
            <person name="Woloshuk C."/>
        </authorList>
    </citation>
    <scope>NUCLEOTIDE SEQUENCE</scope>
    <source>
        <strain evidence="8">4287</strain>
    </source>
</reference>
<dbReference type="RefSeq" id="XP_018255565.1">
    <property type="nucleotide sequence ID" value="XM_018395106.1"/>
</dbReference>
<dbReference type="GO" id="GO:0004198">
    <property type="term" value="F:calcium-dependent cysteine-type endopeptidase activity"/>
    <property type="evidence" value="ECO:0007669"/>
    <property type="project" value="InterPro"/>
</dbReference>
<protein>
    <recommendedName>
        <fullName evidence="7">Calpain catalytic domain-containing protein</fullName>
    </recommendedName>
</protein>
<dbReference type="OrthoDB" id="424753at2759"/>
<evidence type="ECO:0000259" key="7">
    <source>
        <dbReference type="PROSITE" id="PS50203"/>
    </source>
</evidence>
<keyword evidence="3" id="KW-0378">Hydrolase</keyword>
<keyword evidence="4" id="KW-0788">Thiol protease</keyword>
<comment type="similarity">
    <text evidence="1">Belongs to the peptidase C2 family.</text>
</comment>
<organism evidence="8 9">
    <name type="scientific">Fusarium oxysporum f. sp. lycopersici (strain 4287 / CBS 123668 / FGSC 9935 / NRRL 34936)</name>
    <name type="common">Fusarium vascular wilt of tomato</name>
    <dbReference type="NCBI Taxonomy" id="426428"/>
    <lineage>
        <taxon>Eukaryota</taxon>
        <taxon>Fungi</taxon>
        <taxon>Dikarya</taxon>
        <taxon>Ascomycota</taxon>
        <taxon>Pezizomycotina</taxon>
        <taxon>Sordariomycetes</taxon>
        <taxon>Hypocreomycetidae</taxon>
        <taxon>Hypocreales</taxon>
        <taxon>Nectriaceae</taxon>
        <taxon>Fusarium</taxon>
        <taxon>Fusarium oxysporum species complex</taxon>
    </lineage>
</organism>
<accession>A0A0J9W3Q1</accession>
<dbReference type="PANTHER" id="PTHR10183:SF379">
    <property type="entry name" value="CALPAIN-5"/>
    <property type="match status" value="1"/>
</dbReference>
<evidence type="ECO:0000313" key="9">
    <source>
        <dbReference type="Proteomes" id="UP000009097"/>
    </source>
</evidence>
<evidence type="ECO:0000256" key="2">
    <source>
        <dbReference type="ARBA" id="ARBA00022670"/>
    </source>
</evidence>
<feature type="active site" evidence="5">
    <location>
        <position position="480"/>
    </location>
</feature>
<gene>
    <name evidence="8" type="ORF">FOXG_15031</name>
</gene>
<dbReference type="InterPro" id="IPR001300">
    <property type="entry name" value="Peptidase_C2_calpain_cat"/>
</dbReference>
<keyword evidence="2" id="KW-0645">Protease</keyword>
<evidence type="ECO:0000256" key="3">
    <source>
        <dbReference type="ARBA" id="ARBA00022801"/>
    </source>
</evidence>
<dbReference type="SUPFAM" id="SSF54001">
    <property type="entry name" value="Cysteine proteinases"/>
    <property type="match status" value="1"/>
</dbReference>
<dbReference type="InterPro" id="IPR038765">
    <property type="entry name" value="Papain-like_cys_pep_sf"/>
</dbReference>
<reference evidence="8" key="2">
    <citation type="journal article" date="2010" name="Nature">
        <title>Comparative genomics reveals mobile pathogenicity chromosomes in Fusarium.</title>
        <authorList>
            <person name="Ma L.J."/>
            <person name="van der Does H.C."/>
            <person name="Borkovich K.A."/>
            <person name="Coleman J.J."/>
            <person name="Daboussi M.J."/>
            <person name="Di Pietro A."/>
            <person name="Dufresne M."/>
            <person name="Freitag M."/>
            <person name="Grabherr M."/>
            <person name="Henrissat B."/>
            <person name="Houterman P.M."/>
            <person name="Kang S."/>
            <person name="Shim W.B."/>
            <person name="Woloshuk C."/>
            <person name="Xie X."/>
            <person name="Xu J.R."/>
            <person name="Antoniw J."/>
            <person name="Baker S.E."/>
            <person name="Bluhm B.H."/>
            <person name="Breakspear A."/>
            <person name="Brown D.W."/>
            <person name="Butchko R.A."/>
            <person name="Chapman S."/>
            <person name="Coulson R."/>
            <person name="Coutinho P.M."/>
            <person name="Danchin E.G."/>
            <person name="Diener A."/>
            <person name="Gale L.R."/>
            <person name="Gardiner D.M."/>
            <person name="Goff S."/>
            <person name="Hammond-Kosack K.E."/>
            <person name="Hilburn K."/>
            <person name="Hua-Van A."/>
            <person name="Jonkers W."/>
            <person name="Kazan K."/>
            <person name="Kodira C.D."/>
            <person name="Koehrsen M."/>
            <person name="Kumar L."/>
            <person name="Lee Y.H."/>
            <person name="Li L."/>
            <person name="Manners J.M."/>
            <person name="Miranda-Saavedra D."/>
            <person name="Mukherjee M."/>
            <person name="Park G."/>
            <person name="Park J."/>
            <person name="Park S.Y."/>
            <person name="Proctor R.H."/>
            <person name="Regev A."/>
            <person name="Ruiz-Roldan M.C."/>
            <person name="Sain D."/>
            <person name="Sakthikumar S."/>
            <person name="Sykes S."/>
            <person name="Schwartz D.C."/>
            <person name="Turgeon B.G."/>
            <person name="Wapinski I."/>
            <person name="Yoder O."/>
            <person name="Young S."/>
            <person name="Zeng Q."/>
            <person name="Zhou S."/>
            <person name="Galagan J."/>
            <person name="Cuomo C.A."/>
            <person name="Kistler H.C."/>
            <person name="Rep M."/>
        </authorList>
    </citation>
    <scope>NUCLEOTIDE SEQUENCE [LARGE SCALE GENOMIC DNA]</scope>
    <source>
        <strain evidence="8">4287</strain>
    </source>
</reference>
<dbReference type="PANTHER" id="PTHR10183">
    <property type="entry name" value="CALPAIN"/>
    <property type="match status" value="1"/>
</dbReference>
<dbReference type="Pfam" id="PF00648">
    <property type="entry name" value="Peptidase_C2"/>
    <property type="match status" value="1"/>
</dbReference>
<evidence type="ECO:0000256" key="6">
    <source>
        <dbReference type="PROSITE-ProRule" id="PRU00239"/>
    </source>
</evidence>
<dbReference type="GO" id="GO:0006508">
    <property type="term" value="P:proteolysis"/>
    <property type="evidence" value="ECO:0007669"/>
    <property type="project" value="UniProtKB-KW"/>
</dbReference>
<evidence type="ECO:0000313" key="8">
    <source>
        <dbReference type="EMBL" id="KNB17520.1"/>
    </source>
</evidence>
<dbReference type="GeneID" id="28956130"/>